<dbReference type="Gene3D" id="2.30.110.10">
    <property type="entry name" value="Electron Transport, Fmn-binding Protein, Chain A"/>
    <property type="match status" value="1"/>
</dbReference>
<sequence length="193" mass="21668">MILESLVTTVDATGKPHLAPLGPVVDRQFESFQLHPFVGTRTFANLQATGRAVVHVTDDSLLLARSAIGYVPAETLVEWVDIAGDRFPVLKDCCRWYALQMTDWEDHPQRPTVQSVILQQQRVRDFFGFNRAQSAVVEAAILATRVHLITDDVLRPQLQQLATLVERTGGDNEQQAFALLEKYIDQTASKREL</sequence>
<dbReference type="Gene3D" id="1.20.58.290">
    <property type="entry name" value="Hypothetical membrane protein ta0354_69_121"/>
    <property type="match status" value="1"/>
</dbReference>
<evidence type="ECO:0008006" key="5">
    <source>
        <dbReference type="Google" id="ProtNLM"/>
    </source>
</evidence>
<dbReference type="AlphaFoldDB" id="A0A517MK72"/>
<evidence type="ECO:0000259" key="1">
    <source>
        <dbReference type="Pfam" id="PF04289"/>
    </source>
</evidence>
<organism evidence="3 4">
    <name type="scientific">Roseimaritima multifibrata</name>
    <dbReference type="NCBI Taxonomy" id="1930274"/>
    <lineage>
        <taxon>Bacteria</taxon>
        <taxon>Pseudomonadati</taxon>
        <taxon>Planctomycetota</taxon>
        <taxon>Planctomycetia</taxon>
        <taxon>Pirellulales</taxon>
        <taxon>Pirellulaceae</taxon>
        <taxon>Roseimaritima</taxon>
    </lineage>
</organism>
<evidence type="ECO:0000313" key="3">
    <source>
        <dbReference type="EMBL" id="QDS95285.1"/>
    </source>
</evidence>
<feature type="domain" description="DUF447" evidence="1">
    <location>
        <begin position="4"/>
        <end position="119"/>
    </location>
</feature>
<dbReference type="InterPro" id="IPR049288">
    <property type="entry name" value="DUF447_C"/>
</dbReference>
<dbReference type="Pfam" id="PF04289">
    <property type="entry name" value="DUF447_N"/>
    <property type="match status" value="1"/>
</dbReference>
<accession>A0A517MK72</accession>
<dbReference type="InterPro" id="IPR007386">
    <property type="entry name" value="DUF447_N"/>
</dbReference>
<proteinExistence type="predicted"/>
<dbReference type="SUPFAM" id="SSF50475">
    <property type="entry name" value="FMN-binding split barrel"/>
    <property type="match status" value="1"/>
</dbReference>
<dbReference type="Pfam" id="PF20766">
    <property type="entry name" value="DUF447_C"/>
    <property type="match status" value="1"/>
</dbReference>
<dbReference type="KEGG" id="rml:FF011L_40780"/>
<dbReference type="EMBL" id="CP036262">
    <property type="protein sequence ID" value="QDS95285.1"/>
    <property type="molecule type" value="Genomic_DNA"/>
</dbReference>
<evidence type="ECO:0000313" key="4">
    <source>
        <dbReference type="Proteomes" id="UP000320672"/>
    </source>
</evidence>
<evidence type="ECO:0000259" key="2">
    <source>
        <dbReference type="Pfam" id="PF20766"/>
    </source>
</evidence>
<dbReference type="InterPro" id="IPR012349">
    <property type="entry name" value="Split_barrel_FMN-bd"/>
</dbReference>
<name>A0A517MK72_9BACT</name>
<dbReference type="RefSeq" id="WP_218932737.1">
    <property type="nucleotide sequence ID" value="NZ_CP036262.1"/>
</dbReference>
<gene>
    <name evidence="3" type="ORF">FF011L_40780</name>
</gene>
<reference evidence="3 4" key="1">
    <citation type="submission" date="2019-02" db="EMBL/GenBank/DDBJ databases">
        <title>Deep-cultivation of Planctomycetes and their phenomic and genomic characterization uncovers novel biology.</title>
        <authorList>
            <person name="Wiegand S."/>
            <person name="Jogler M."/>
            <person name="Boedeker C."/>
            <person name="Pinto D."/>
            <person name="Vollmers J."/>
            <person name="Rivas-Marin E."/>
            <person name="Kohn T."/>
            <person name="Peeters S.H."/>
            <person name="Heuer A."/>
            <person name="Rast P."/>
            <person name="Oberbeckmann S."/>
            <person name="Bunk B."/>
            <person name="Jeske O."/>
            <person name="Meyerdierks A."/>
            <person name="Storesund J.E."/>
            <person name="Kallscheuer N."/>
            <person name="Luecker S."/>
            <person name="Lage O.M."/>
            <person name="Pohl T."/>
            <person name="Merkel B.J."/>
            <person name="Hornburger P."/>
            <person name="Mueller R.-W."/>
            <person name="Bruemmer F."/>
            <person name="Labrenz M."/>
            <person name="Spormann A.M."/>
            <person name="Op den Camp H."/>
            <person name="Overmann J."/>
            <person name="Amann R."/>
            <person name="Jetten M.S.M."/>
            <person name="Mascher T."/>
            <person name="Medema M.H."/>
            <person name="Devos D.P."/>
            <person name="Kaster A.-K."/>
            <person name="Ovreas L."/>
            <person name="Rohde M."/>
            <person name="Galperin M.Y."/>
            <person name="Jogler C."/>
        </authorList>
    </citation>
    <scope>NUCLEOTIDE SEQUENCE [LARGE SCALE GENOMIC DNA]</scope>
    <source>
        <strain evidence="3 4">FF011L</strain>
    </source>
</reference>
<feature type="domain" description="DUF447" evidence="2">
    <location>
        <begin position="130"/>
        <end position="182"/>
    </location>
</feature>
<protein>
    <recommendedName>
        <fullName evidence="5">DUF447 domain-containing protein</fullName>
    </recommendedName>
</protein>
<keyword evidence="4" id="KW-1185">Reference proteome</keyword>
<dbReference type="Proteomes" id="UP000320672">
    <property type="component" value="Chromosome"/>
</dbReference>